<feature type="compositionally biased region" description="Low complexity" evidence="2">
    <location>
        <begin position="257"/>
        <end position="266"/>
    </location>
</feature>
<sequence>MGEHFIWGMRSTRNLHSPATFVTITENSHAGVITLDQVRPQPRTQNEYVDTPGKHLLSPVHAKAGVGGVHGGGGGIQRDSTRVVPLPTRTSNLSSNPPQFFPPQLTPIVSSQPVSTSPPLKKDLPLEVDDSIICSRCGKCRCGACTESRELPSRWLCGDKVNLSPESAIEHCTCFCCVRCLFYHYSKDDQDNDYDCYMDPCACCNRPHCCKRWTCILLMSLCLPCLCLYWPAKCGLYTCTACYNKCRRKGCTCNTNSSKVKSSSRSGAKLDVSSQSHRLLLLESESSSTSTSNS</sequence>
<reference evidence="3" key="2">
    <citation type="journal article" date="2021" name="Genome Biol. Evol.">
        <title>Developing a high-quality reference genome for a parasitic bivalve with doubly uniparental inheritance (Bivalvia: Unionida).</title>
        <authorList>
            <person name="Smith C.H."/>
        </authorList>
    </citation>
    <scope>NUCLEOTIDE SEQUENCE</scope>
    <source>
        <strain evidence="3">CHS0354</strain>
        <tissue evidence="3">Mantle</tissue>
    </source>
</reference>
<evidence type="ECO:0000256" key="2">
    <source>
        <dbReference type="SAM" id="MobiDB-lite"/>
    </source>
</evidence>
<feature type="region of interest" description="Disordered" evidence="2">
    <location>
        <begin position="255"/>
        <end position="274"/>
    </location>
</feature>
<dbReference type="GO" id="GO:0040037">
    <property type="term" value="P:negative regulation of fibroblast growth factor receptor signaling pathway"/>
    <property type="evidence" value="ECO:0007669"/>
    <property type="project" value="TreeGrafter"/>
</dbReference>
<dbReference type="PANTHER" id="PTHR12365">
    <property type="entry name" value="SPROUTY"/>
    <property type="match status" value="1"/>
</dbReference>
<dbReference type="PROSITE" id="PS51227">
    <property type="entry name" value="SPR"/>
    <property type="match status" value="1"/>
</dbReference>
<reference evidence="3" key="1">
    <citation type="journal article" date="2021" name="Genome Biol. Evol.">
        <title>A High-Quality Reference Genome for a Parasitic Bivalve with Doubly Uniparental Inheritance (Bivalvia: Unionida).</title>
        <authorList>
            <person name="Smith C.H."/>
        </authorList>
    </citation>
    <scope>NUCLEOTIDE SEQUENCE</scope>
    <source>
        <strain evidence="3">CHS0354</strain>
    </source>
</reference>
<dbReference type="Proteomes" id="UP001195483">
    <property type="component" value="Unassembled WGS sequence"/>
</dbReference>
<proteinExistence type="inferred from homology"/>
<dbReference type="InterPro" id="IPR051192">
    <property type="entry name" value="Sprouty_domain"/>
</dbReference>
<reference evidence="3" key="3">
    <citation type="submission" date="2023-05" db="EMBL/GenBank/DDBJ databases">
        <authorList>
            <person name="Smith C.H."/>
        </authorList>
    </citation>
    <scope>NUCLEOTIDE SEQUENCE</scope>
    <source>
        <strain evidence="3">CHS0354</strain>
        <tissue evidence="3">Mantle</tissue>
    </source>
</reference>
<evidence type="ECO:0000313" key="4">
    <source>
        <dbReference type="Proteomes" id="UP001195483"/>
    </source>
</evidence>
<protein>
    <recommendedName>
        <fullName evidence="5">Sprouty</fullName>
    </recommendedName>
</protein>
<comment type="caution">
    <text evidence="3">The sequence shown here is derived from an EMBL/GenBank/DDBJ whole genome shotgun (WGS) entry which is preliminary data.</text>
</comment>
<organism evidence="3 4">
    <name type="scientific">Potamilus streckersoni</name>
    <dbReference type="NCBI Taxonomy" id="2493646"/>
    <lineage>
        <taxon>Eukaryota</taxon>
        <taxon>Metazoa</taxon>
        <taxon>Spiralia</taxon>
        <taxon>Lophotrochozoa</taxon>
        <taxon>Mollusca</taxon>
        <taxon>Bivalvia</taxon>
        <taxon>Autobranchia</taxon>
        <taxon>Heteroconchia</taxon>
        <taxon>Palaeoheterodonta</taxon>
        <taxon>Unionida</taxon>
        <taxon>Unionoidea</taxon>
        <taxon>Unionidae</taxon>
        <taxon>Ambleminae</taxon>
        <taxon>Lampsilini</taxon>
        <taxon>Potamilus</taxon>
    </lineage>
</organism>
<gene>
    <name evidence="3" type="ORF">CHS0354_012658</name>
</gene>
<evidence type="ECO:0008006" key="5">
    <source>
        <dbReference type="Google" id="ProtNLM"/>
    </source>
</evidence>
<dbReference type="GO" id="GO:0005829">
    <property type="term" value="C:cytosol"/>
    <property type="evidence" value="ECO:0007669"/>
    <property type="project" value="TreeGrafter"/>
</dbReference>
<name>A0AAE0W2T7_9BIVA</name>
<dbReference type="AlphaFoldDB" id="A0AAE0W2T7"/>
<dbReference type="EMBL" id="JAEAOA010000768">
    <property type="protein sequence ID" value="KAK3599998.1"/>
    <property type="molecule type" value="Genomic_DNA"/>
</dbReference>
<comment type="similarity">
    <text evidence="1">Belongs to the sprouty family.</text>
</comment>
<dbReference type="GO" id="GO:0016020">
    <property type="term" value="C:membrane"/>
    <property type="evidence" value="ECO:0007669"/>
    <property type="project" value="InterPro"/>
</dbReference>
<evidence type="ECO:0000256" key="1">
    <source>
        <dbReference type="ARBA" id="ARBA00010964"/>
    </source>
</evidence>
<dbReference type="InterPro" id="IPR007875">
    <property type="entry name" value="Sprouty"/>
</dbReference>
<dbReference type="PANTHER" id="PTHR12365:SF7">
    <property type="entry name" value="PROTEIN SPROUTY"/>
    <property type="match status" value="1"/>
</dbReference>
<evidence type="ECO:0000313" key="3">
    <source>
        <dbReference type="EMBL" id="KAK3599998.1"/>
    </source>
</evidence>
<dbReference type="GO" id="GO:0046580">
    <property type="term" value="P:negative regulation of Ras protein signal transduction"/>
    <property type="evidence" value="ECO:0007669"/>
    <property type="project" value="TreeGrafter"/>
</dbReference>
<accession>A0AAE0W2T7</accession>
<dbReference type="Pfam" id="PF05210">
    <property type="entry name" value="Sprouty"/>
    <property type="match status" value="1"/>
</dbReference>
<dbReference type="GO" id="GO:0048513">
    <property type="term" value="P:animal organ development"/>
    <property type="evidence" value="ECO:0007669"/>
    <property type="project" value="TreeGrafter"/>
</dbReference>
<keyword evidence="4" id="KW-1185">Reference proteome</keyword>